<name>A0ABR4NYE6_9SACH</name>
<evidence type="ECO:0000313" key="1">
    <source>
        <dbReference type="EMBL" id="KAL3233916.1"/>
    </source>
</evidence>
<organism evidence="1 2">
    <name type="scientific">Nakaseomyces bracarensis</name>
    <dbReference type="NCBI Taxonomy" id="273131"/>
    <lineage>
        <taxon>Eukaryota</taxon>
        <taxon>Fungi</taxon>
        <taxon>Dikarya</taxon>
        <taxon>Ascomycota</taxon>
        <taxon>Saccharomycotina</taxon>
        <taxon>Saccharomycetes</taxon>
        <taxon>Saccharomycetales</taxon>
        <taxon>Saccharomycetaceae</taxon>
        <taxon>Nakaseomyces</taxon>
    </lineage>
</organism>
<dbReference type="SUPFAM" id="SSF51735">
    <property type="entry name" value="NAD(P)-binding Rossmann-fold domains"/>
    <property type="match status" value="1"/>
</dbReference>
<protein>
    <submittedName>
        <fullName evidence="1">Protein HIM1</fullName>
    </submittedName>
</protein>
<dbReference type="Gene3D" id="3.40.50.720">
    <property type="entry name" value="NAD(P)-binding Rossmann-like Domain"/>
    <property type="match status" value="1"/>
</dbReference>
<comment type="caution">
    <text evidence="1">The sequence shown here is derived from an EMBL/GenBank/DDBJ whole genome shotgun (WGS) entry which is preliminary data.</text>
</comment>
<accession>A0ABR4NYE6</accession>
<dbReference type="EMBL" id="JBEVYD010000004">
    <property type="protein sequence ID" value="KAL3233916.1"/>
    <property type="molecule type" value="Genomic_DNA"/>
</dbReference>
<gene>
    <name evidence="1" type="ORF">RNJ44_03956</name>
</gene>
<dbReference type="Proteomes" id="UP001623330">
    <property type="component" value="Unassembled WGS sequence"/>
</dbReference>
<dbReference type="InterPro" id="IPR014843">
    <property type="entry name" value="Him1/Fmp52"/>
</dbReference>
<evidence type="ECO:0000313" key="2">
    <source>
        <dbReference type="Proteomes" id="UP001623330"/>
    </source>
</evidence>
<dbReference type="InterPro" id="IPR036291">
    <property type="entry name" value="NAD(P)-bd_dom_sf"/>
</dbReference>
<reference evidence="1 2" key="1">
    <citation type="submission" date="2024-05" db="EMBL/GenBank/DDBJ databases">
        <title>Long read based assembly of the Candida bracarensis genome reveals expanded adhesin content.</title>
        <authorList>
            <person name="Marcet-Houben M."/>
            <person name="Ksiezopolska E."/>
            <person name="Gabaldon T."/>
        </authorList>
    </citation>
    <scope>NUCLEOTIDE SEQUENCE [LARGE SCALE GENOMIC DNA]</scope>
    <source>
        <strain evidence="1 2">CBM6</strain>
    </source>
</reference>
<dbReference type="Pfam" id="PF08732">
    <property type="entry name" value="HIM1"/>
    <property type="match status" value="1"/>
</dbReference>
<proteinExistence type="predicted"/>
<keyword evidence="2" id="KW-1185">Reference proteome</keyword>
<sequence length="430" mass="48907">MITTTLTTLDNNECSRNSEKRYESNIIIFGSTGLTGSLIFDYLLDPGYYIDHSTSLRRIMMEAVNERKESITYKMTFYCFNRKMGESVSKCLKVPGPAKFKPFSFAGSEYHYSKGTCIPLELEQENELYNDSVFDGFLYYKQKTKNIGGINISGEYFSREYMYFIEFITVDGKSLKFNFIFNHVQLIVKNSFLWPKLLPVIFSKEIEAVAFKDKTPMKRYFPQLDTVNLMLSTLGTTTARNKANNTKYDDIDYQLNFDLAKAFTCSVEKRIIVVTAFNNNVISGFSSYFKAKQKLEYSLKEELTPPLQKLTILRPGPLVGRHSEIFPNNGLISTSLGLLDRLLLHKKTVLQNLECLVDDLRTGGITVKASDLVARLFYRVPGSSLLGYCIPANKVAHALAFFALSHEGAEPNEMGNRVSIISSQEMDYMC</sequence>